<evidence type="ECO:0000256" key="11">
    <source>
        <dbReference type="ARBA" id="ARBA00023180"/>
    </source>
</evidence>
<evidence type="ECO:0000256" key="10">
    <source>
        <dbReference type="ARBA" id="ARBA00023157"/>
    </source>
</evidence>
<dbReference type="GO" id="GO:0004869">
    <property type="term" value="F:cysteine-type endopeptidase inhibitor activity"/>
    <property type="evidence" value="ECO:0007669"/>
    <property type="project" value="InterPro"/>
</dbReference>
<keyword evidence="8" id="KW-0186">Copper</keyword>
<sequence length="450" mass="50472">MTNFSVFTVPPSLIQCKDCLVKGEVLEVTEQHKDKAAKALKKFNSESNHTNYFSVLKVEKVLKTTDSNEVLTLGFSIRETNCSKDVQQTQEALDCDVLDNWHAQKGFCKARIASDSDGPDGTDISCELYHPWQLHHGHRCGHSRPGGPHRHPHHHFGHRHRHRDRRPPHFQSKPEDAEHSHGFYGEQEDSHEESPPYHGRRHNRPRPPHHGPPPPPQEELGRTPSPYDEQRSSLPQDETEQSPSPSPDDEQHGPSHGLPPHHGPHCPPPHGPHHPHPPHHHGPHGSPPPPPDGSHHPHPPHHRGPHGHPHHHGPHHPHPPHHHGPHCPPPGHHPHPHHHHRHHCNKTGPPGKYFPFQVTGAIYRIPVLSTQDSLTAPSAKFRELSHLGPQSPSTDEGTSFTDPYLEEMPTIIDFPDDRSQSESCPGKPKLDLPQLLPLFPYSSIAQTSSP</sequence>
<feature type="compositionally biased region" description="Basic residues" evidence="15">
    <location>
        <begin position="296"/>
        <end position="325"/>
    </location>
</feature>
<dbReference type="Ensembl" id="ENSAZOT00000016443.1">
    <property type="protein sequence ID" value="ENSAZOP00000015294.1"/>
    <property type="gene ID" value="ENSAZOG00000009927.1"/>
</dbReference>
<dbReference type="PANTHER" id="PTHR13814">
    <property type="entry name" value="FETUIN"/>
    <property type="match status" value="1"/>
</dbReference>
<dbReference type="GO" id="GO:0010543">
    <property type="term" value="P:regulation of platelet activation"/>
    <property type="evidence" value="ECO:0007669"/>
    <property type="project" value="TreeGrafter"/>
</dbReference>
<evidence type="ECO:0000256" key="4">
    <source>
        <dbReference type="ARBA" id="ARBA00022696"/>
    </source>
</evidence>
<dbReference type="GO" id="GO:0072562">
    <property type="term" value="C:blood microparticle"/>
    <property type="evidence" value="ECO:0007669"/>
    <property type="project" value="TreeGrafter"/>
</dbReference>
<dbReference type="CDD" id="cd00042">
    <property type="entry name" value="CY"/>
    <property type="match status" value="1"/>
</dbReference>
<keyword evidence="9" id="KW-0094">Blood coagulation</keyword>
<reference evidence="17" key="2">
    <citation type="submission" date="2025-09" db="UniProtKB">
        <authorList>
            <consortium name="Ensembl"/>
        </authorList>
    </citation>
    <scope>IDENTIFICATION</scope>
</reference>
<feature type="compositionally biased region" description="Basic residues" evidence="15">
    <location>
        <begin position="138"/>
        <end position="168"/>
    </location>
</feature>
<keyword evidence="12" id="KW-0280">Fibrinolysis</keyword>
<dbReference type="GO" id="GO:0008201">
    <property type="term" value="F:heparin binding"/>
    <property type="evidence" value="ECO:0007669"/>
    <property type="project" value="UniProtKB-KW"/>
</dbReference>
<feature type="compositionally biased region" description="Basic residues" evidence="15">
    <location>
        <begin position="332"/>
        <end position="345"/>
    </location>
</feature>
<keyword evidence="18" id="KW-1185">Reference proteome</keyword>
<evidence type="ECO:0000256" key="12">
    <source>
        <dbReference type="ARBA" id="ARBA00023281"/>
    </source>
</evidence>
<accession>A0A8B9ZUA2</accession>
<dbReference type="GO" id="GO:0008270">
    <property type="term" value="F:zinc ion binding"/>
    <property type="evidence" value="ECO:0007669"/>
    <property type="project" value="TreeGrafter"/>
</dbReference>
<dbReference type="InterPro" id="IPR050735">
    <property type="entry name" value="Kininogen_Fetuin_HRG"/>
</dbReference>
<evidence type="ECO:0000256" key="14">
    <source>
        <dbReference type="ARBA" id="ARBA00041330"/>
    </source>
</evidence>
<evidence type="ECO:0000313" key="18">
    <source>
        <dbReference type="Proteomes" id="UP000694549"/>
    </source>
</evidence>
<evidence type="ECO:0000256" key="5">
    <source>
        <dbReference type="ARBA" id="ARBA00022729"/>
    </source>
</evidence>
<evidence type="ECO:0000256" key="13">
    <source>
        <dbReference type="ARBA" id="ARBA00039613"/>
    </source>
</evidence>
<dbReference type="GO" id="GO:0007596">
    <property type="term" value="P:blood coagulation"/>
    <property type="evidence" value="ECO:0007669"/>
    <property type="project" value="UniProtKB-KW"/>
</dbReference>
<evidence type="ECO:0000256" key="6">
    <source>
        <dbReference type="ARBA" id="ARBA00022737"/>
    </source>
</evidence>
<evidence type="ECO:0000313" key="17">
    <source>
        <dbReference type="Ensembl" id="ENSAZOP00000015294.1"/>
    </source>
</evidence>
<keyword evidence="4" id="KW-0356">Hemostasis</keyword>
<dbReference type="GO" id="GO:0051918">
    <property type="term" value="P:negative regulation of fibrinolysis"/>
    <property type="evidence" value="ECO:0007669"/>
    <property type="project" value="TreeGrafter"/>
</dbReference>
<feature type="domain" description="Cystatin" evidence="16">
    <location>
        <begin position="31"/>
        <end position="114"/>
    </location>
</feature>
<feature type="compositionally biased region" description="Basic residues" evidence="15">
    <location>
        <begin position="198"/>
        <end position="209"/>
    </location>
</feature>
<dbReference type="PANTHER" id="PTHR13814:SF3">
    <property type="entry name" value="HISTIDINE-RICH GLYCOPROTEIN"/>
    <property type="match status" value="1"/>
</dbReference>
<feature type="region of interest" description="Disordered" evidence="15">
    <location>
        <begin position="138"/>
        <end position="348"/>
    </location>
</feature>
<keyword evidence="5" id="KW-0732">Signal</keyword>
<evidence type="ECO:0000256" key="1">
    <source>
        <dbReference type="ARBA" id="ARBA00004613"/>
    </source>
</evidence>
<dbReference type="Gene3D" id="3.10.450.10">
    <property type="match status" value="1"/>
</dbReference>
<evidence type="ECO:0000256" key="3">
    <source>
        <dbReference type="ARBA" id="ARBA00022674"/>
    </source>
</evidence>
<dbReference type="InterPro" id="IPR000010">
    <property type="entry name" value="Cystatin_dom"/>
</dbReference>
<evidence type="ECO:0000256" key="8">
    <source>
        <dbReference type="ARBA" id="ARBA00023008"/>
    </source>
</evidence>
<dbReference type="Proteomes" id="UP000694549">
    <property type="component" value="Unplaced"/>
</dbReference>
<protein>
    <recommendedName>
        <fullName evidence="13">Histidine-rich glycoprotein</fullName>
    </recommendedName>
    <alternativeName>
        <fullName evidence="14">Histidine-proline-rich glycoprotein</fullName>
    </alternativeName>
</protein>
<dbReference type="GO" id="GO:0042730">
    <property type="term" value="P:fibrinolysis"/>
    <property type="evidence" value="ECO:0007669"/>
    <property type="project" value="UniProtKB-KW"/>
</dbReference>
<keyword evidence="3" id="KW-0358">Heparin-binding</keyword>
<comment type="subcellular location">
    <subcellularLocation>
        <location evidence="1">Secreted</location>
    </subcellularLocation>
</comment>
<feature type="compositionally biased region" description="Basic and acidic residues" evidence="15">
    <location>
        <begin position="172"/>
        <end position="181"/>
    </location>
</feature>
<evidence type="ECO:0000256" key="7">
    <source>
        <dbReference type="ARBA" id="ARBA00022833"/>
    </source>
</evidence>
<dbReference type="GO" id="GO:0004867">
    <property type="term" value="F:serine-type endopeptidase inhibitor activity"/>
    <property type="evidence" value="ECO:0007669"/>
    <property type="project" value="TreeGrafter"/>
</dbReference>
<dbReference type="SUPFAM" id="SSF54403">
    <property type="entry name" value="Cystatin/monellin"/>
    <property type="match status" value="1"/>
</dbReference>
<keyword evidence="7" id="KW-0862">Zinc</keyword>
<organism evidence="17 18">
    <name type="scientific">Anas zonorhyncha</name>
    <name type="common">Eastern spot-billed duck</name>
    <dbReference type="NCBI Taxonomy" id="75864"/>
    <lineage>
        <taxon>Eukaryota</taxon>
        <taxon>Metazoa</taxon>
        <taxon>Chordata</taxon>
        <taxon>Craniata</taxon>
        <taxon>Vertebrata</taxon>
        <taxon>Euteleostomi</taxon>
        <taxon>Archelosauria</taxon>
        <taxon>Archosauria</taxon>
        <taxon>Dinosauria</taxon>
        <taxon>Saurischia</taxon>
        <taxon>Theropoda</taxon>
        <taxon>Coelurosauria</taxon>
        <taxon>Aves</taxon>
        <taxon>Neognathae</taxon>
        <taxon>Galloanserae</taxon>
        <taxon>Anseriformes</taxon>
        <taxon>Anatidae</taxon>
        <taxon>Anatinae</taxon>
        <taxon>Anas</taxon>
    </lineage>
</organism>
<keyword evidence="6" id="KW-0677">Repeat</keyword>
<name>A0A8B9ZUA2_9AVES</name>
<reference evidence="17" key="1">
    <citation type="submission" date="2025-08" db="UniProtKB">
        <authorList>
            <consortium name="Ensembl"/>
        </authorList>
    </citation>
    <scope>IDENTIFICATION</scope>
</reference>
<evidence type="ECO:0000256" key="9">
    <source>
        <dbReference type="ARBA" id="ARBA00023084"/>
    </source>
</evidence>
<keyword evidence="11" id="KW-0325">Glycoprotein</keyword>
<evidence type="ECO:0000256" key="2">
    <source>
        <dbReference type="ARBA" id="ARBA00022525"/>
    </source>
</evidence>
<proteinExistence type="predicted"/>
<evidence type="ECO:0000259" key="16">
    <source>
        <dbReference type="Pfam" id="PF00031"/>
    </source>
</evidence>
<feature type="compositionally biased region" description="Basic residues" evidence="15">
    <location>
        <begin position="271"/>
        <end position="283"/>
    </location>
</feature>
<keyword evidence="2" id="KW-0964">Secreted</keyword>
<dbReference type="InterPro" id="IPR046350">
    <property type="entry name" value="Cystatin_sf"/>
</dbReference>
<dbReference type="Pfam" id="PF00031">
    <property type="entry name" value="Cystatin"/>
    <property type="match status" value="1"/>
</dbReference>
<dbReference type="AlphaFoldDB" id="A0A8B9ZUA2"/>
<keyword evidence="10" id="KW-1015">Disulfide bond</keyword>
<evidence type="ECO:0000256" key="15">
    <source>
        <dbReference type="SAM" id="MobiDB-lite"/>
    </source>
</evidence>